<evidence type="ECO:0000313" key="3">
    <source>
        <dbReference type="EMBL" id="KGR75143.1"/>
    </source>
</evidence>
<proteinExistence type="predicted"/>
<evidence type="ECO:0000256" key="1">
    <source>
        <dbReference type="SAM" id="MobiDB-lite"/>
    </source>
</evidence>
<keyword evidence="2" id="KW-0812">Transmembrane</keyword>
<protein>
    <submittedName>
        <fullName evidence="3">Uncharacterized protein</fullName>
    </submittedName>
</protein>
<accession>A0A0A3HXP5</accession>
<evidence type="ECO:0000256" key="2">
    <source>
        <dbReference type="SAM" id="Phobius"/>
    </source>
</evidence>
<organism evidence="3 4">
    <name type="scientific">Ureibacillus sinduriensis BLB-1 = JCM 15800</name>
    <dbReference type="NCBI Taxonomy" id="1384057"/>
    <lineage>
        <taxon>Bacteria</taxon>
        <taxon>Bacillati</taxon>
        <taxon>Bacillota</taxon>
        <taxon>Bacilli</taxon>
        <taxon>Bacillales</taxon>
        <taxon>Caryophanaceae</taxon>
        <taxon>Ureibacillus</taxon>
    </lineage>
</organism>
<keyword evidence="4" id="KW-1185">Reference proteome</keyword>
<feature type="transmembrane region" description="Helical" evidence="2">
    <location>
        <begin position="6"/>
        <end position="26"/>
    </location>
</feature>
<evidence type="ECO:0000313" key="4">
    <source>
        <dbReference type="Proteomes" id="UP000030408"/>
    </source>
</evidence>
<dbReference type="AlphaFoldDB" id="A0A0A3HXP5"/>
<keyword evidence="2" id="KW-1133">Transmembrane helix</keyword>
<dbReference type="OrthoDB" id="2741907at2"/>
<keyword evidence="2" id="KW-0472">Membrane</keyword>
<feature type="region of interest" description="Disordered" evidence="1">
    <location>
        <begin position="45"/>
        <end position="71"/>
    </location>
</feature>
<dbReference type="EMBL" id="JPVO01000052">
    <property type="protein sequence ID" value="KGR75143.1"/>
    <property type="molecule type" value="Genomic_DNA"/>
</dbReference>
<dbReference type="STRING" id="1384057.CD33_12790"/>
<dbReference type="Proteomes" id="UP000030408">
    <property type="component" value="Unassembled WGS sequence"/>
</dbReference>
<dbReference type="RefSeq" id="WP_036201158.1">
    <property type="nucleotide sequence ID" value="NZ_AVCY01000004.1"/>
</dbReference>
<reference evidence="3 4" key="1">
    <citation type="submission" date="2014-02" db="EMBL/GenBank/DDBJ databases">
        <title>Draft genome sequence of Lysinibacillus sinduriensis JCM 15800.</title>
        <authorList>
            <person name="Zhang F."/>
            <person name="Wang G."/>
            <person name="Zhang L."/>
        </authorList>
    </citation>
    <scope>NUCLEOTIDE SEQUENCE [LARGE SCALE GENOMIC DNA]</scope>
    <source>
        <strain evidence="3 4">JCM 15800</strain>
    </source>
</reference>
<comment type="caution">
    <text evidence="3">The sequence shown here is derived from an EMBL/GenBank/DDBJ whole genome shotgun (WGS) entry which is preliminary data.</text>
</comment>
<name>A0A0A3HXP5_9BACL</name>
<sequence>MESLLGSFIGVIIIIFGYMLLVKIISKVYHWMRWQRMNPTERKYEKIRQHRRRNYNASGKKSYDASPPGGD</sequence>
<gene>
    <name evidence="3" type="ORF">CD33_12790</name>
</gene>